<dbReference type="AlphaFoldDB" id="A0AAN6IG49"/>
<sequence length="460" mass="50276">MAASEVKRLDFVYRDTLFVEVAENKRHPRASAAELKELLLPKKGSAPAKDQVAHWYEAQLVHYGLPRTKDKNTAKVRLTTALVSDALRVPSSVTDLEAAMKKVYATNVRKAKAAEKKAQESEATDQGATKGKKRKADDSEHTSTTKVSVKVGDVTLEINHSRGPVSKKTKAESAASKKASPKSKVTAPAPPKAAKTKSTTAKTADSMSIAPKTAKPKSATTKTAEFKSMTPKPAKSKSTTTNSPAIKTSTKAASIPTPSPARPKQTARRSKPFQYRSQSTRPAVSSPQQVHDHTPASFYDSDVDMDEPPPYDSHDFTEDNDPCSDEISGLYNFSTREDEDAGSFSLTLDQAAGQLWGELSVGDKSGVIRANNTSGLLNGEQISFGWRLGDSEKGLLTFGRGCDGSFRFDRLGHVWGWFFGLMDGKSVDFEGRLVFKDHFPDIDDVKKQWDDFPRRAYGRI</sequence>
<gene>
    <name evidence="2" type="ORF">EDD36DRAFT_131484</name>
</gene>
<protein>
    <submittedName>
        <fullName evidence="2">Uncharacterized protein</fullName>
    </submittedName>
</protein>
<feature type="region of interest" description="Disordered" evidence="1">
    <location>
        <begin position="114"/>
        <end position="329"/>
    </location>
</feature>
<feature type="compositionally biased region" description="Low complexity" evidence="1">
    <location>
        <begin position="172"/>
        <end position="244"/>
    </location>
</feature>
<evidence type="ECO:0000313" key="3">
    <source>
        <dbReference type="Proteomes" id="UP001203852"/>
    </source>
</evidence>
<name>A0AAN6IG49_9EURO</name>
<dbReference type="Proteomes" id="UP001203852">
    <property type="component" value="Unassembled WGS sequence"/>
</dbReference>
<dbReference type="EMBL" id="MU404351">
    <property type="protein sequence ID" value="KAI1616281.1"/>
    <property type="molecule type" value="Genomic_DNA"/>
</dbReference>
<keyword evidence="3" id="KW-1185">Reference proteome</keyword>
<organism evidence="2 3">
    <name type="scientific">Exophiala viscosa</name>
    <dbReference type="NCBI Taxonomy" id="2486360"/>
    <lineage>
        <taxon>Eukaryota</taxon>
        <taxon>Fungi</taxon>
        <taxon>Dikarya</taxon>
        <taxon>Ascomycota</taxon>
        <taxon>Pezizomycotina</taxon>
        <taxon>Eurotiomycetes</taxon>
        <taxon>Chaetothyriomycetidae</taxon>
        <taxon>Chaetothyriales</taxon>
        <taxon>Herpotrichiellaceae</taxon>
        <taxon>Exophiala</taxon>
    </lineage>
</organism>
<comment type="caution">
    <text evidence="2">The sequence shown here is derived from an EMBL/GenBank/DDBJ whole genome shotgun (WGS) entry which is preliminary data.</text>
</comment>
<accession>A0AAN6IG49</accession>
<evidence type="ECO:0000313" key="2">
    <source>
        <dbReference type="EMBL" id="KAI1616281.1"/>
    </source>
</evidence>
<proteinExistence type="predicted"/>
<evidence type="ECO:0000256" key="1">
    <source>
        <dbReference type="SAM" id="MobiDB-lite"/>
    </source>
</evidence>
<reference evidence="2" key="1">
    <citation type="journal article" date="2022" name="bioRxiv">
        <title>Deciphering the potential niche of two novel black yeast fungi from a biological soil crust based on their genomes, phenotypes, and melanin regulation.</title>
        <authorList>
            <consortium name="DOE Joint Genome Institute"/>
            <person name="Carr E.C."/>
            <person name="Barton Q."/>
            <person name="Grambo S."/>
            <person name="Sullivan M."/>
            <person name="Renfro C.M."/>
            <person name="Kuo A."/>
            <person name="Pangilinan J."/>
            <person name="Lipzen A."/>
            <person name="Keymanesh K."/>
            <person name="Savage E."/>
            <person name="Barry K."/>
            <person name="Grigoriev I.V."/>
            <person name="Riekhof W.R."/>
            <person name="Harris S.S."/>
        </authorList>
    </citation>
    <scope>NUCLEOTIDE SEQUENCE</scope>
    <source>
        <strain evidence="2">JF 03-4F</strain>
    </source>
</reference>
<feature type="compositionally biased region" description="Polar residues" evidence="1">
    <location>
        <begin position="275"/>
        <end position="289"/>
    </location>
</feature>